<dbReference type="InterPro" id="IPR050351">
    <property type="entry name" value="BphY/WalK/GraS-like"/>
</dbReference>
<dbReference type="InterPro" id="IPR036097">
    <property type="entry name" value="HisK_dim/P_sf"/>
</dbReference>
<reference evidence="11 12" key="1">
    <citation type="journal article" date="2020" name="Biotechnol. Biofuels">
        <title>New insights from the biogas microbiome by comprehensive genome-resolved metagenomics of nearly 1600 species originating from multiple anaerobic digesters.</title>
        <authorList>
            <person name="Campanaro S."/>
            <person name="Treu L."/>
            <person name="Rodriguez-R L.M."/>
            <person name="Kovalovszki A."/>
            <person name="Ziels R.M."/>
            <person name="Maus I."/>
            <person name="Zhu X."/>
            <person name="Kougias P.G."/>
            <person name="Basile A."/>
            <person name="Luo G."/>
            <person name="Schluter A."/>
            <person name="Konstantinidis K.T."/>
            <person name="Angelidaki I."/>
        </authorList>
    </citation>
    <scope>NUCLEOTIDE SEQUENCE [LARGE SCALE GENOMIC DNA]</scope>
    <source>
        <strain evidence="11">AS27yjCOA_65</strain>
    </source>
</reference>
<name>A0A7X9IKL2_9DELT</name>
<keyword evidence="9" id="KW-0175">Coiled coil</keyword>
<evidence type="ECO:0000256" key="6">
    <source>
        <dbReference type="ARBA" id="ARBA00022777"/>
    </source>
</evidence>
<dbReference type="GO" id="GO:0005524">
    <property type="term" value="F:ATP binding"/>
    <property type="evidence" value="ECO:0007669"/>
    <property type="project" value="UniProtKB-KW"/>
</dbReference>
<sequence length="391" mass="44037">MMEGVEVDIAIKNGRVLIFSTNDSDISQIAEVINERMPGTQFLKAKNIDDYQALLNNDEIDVAIVDYRLVAPKVIELVQSAKVKEYSPSLVLIESEANPGFISELYEAGVEKCFMEHENYRAEIAHVVRGIMWIRKLQEENTRLIARLTEANILLEEKNRRLDEFSATVAHDIRGPLGGVVMKLDFLLDRYRNEISEQFASVLQRALSSSQRLTEIVQAMYEFAKLGSKAATMGPVVIGPLIEEVIKDMNFDEMHDINFIIGDLPTIWGNDQLLRRVFINLIGNAVKYNDKAETVINIQCTGFVKRSIARFAEIIIQDNGPGIEQDELKDVFRFFGRGSAGRRDSDGLGVGLTVVQRIIELHFGSIRVESQIGHGTTFTLSLPTEKIDFIK</sequence>
<gene>
    <name evidence="11" type="ORF">GYA55_02855</name>
</gene>
<dbReference type="GO" id="GO:0030295">
    <property type="term" value="F:protein kinase activator activity"/>
    <property type="evidence" value="ECO:0007669"/>
    <property type="project" value="TreeGrafter"/>
</dbReference>
<dbReference type="InterPro" id="IPR011006">
    <property type="entry name" value="CheY-like_superfamily"/>
</dbReference>
<dbReference type="PRINTS" id="PR00344">
    <property type="entry name" value="BCTRLSENSOR"/>
</dbReference>
<dbReference type="InterPro" id="IPR004358">
    <property type="entry name" value="Sig_transdc_His_kin-like_C"/>
</dbReference>
<dbReference type="InterPro" id="IPR005467">
    <property type="entry name" value="His_kinase_dom"/>
</dbReference>
<dbReference type="GO" id="GO:0000155">
    <property type="term" value="F:phosphorelay sensor kinase activity"/>
    <property type="evidence" value="ECO:0007669"/>
    <property type="project" value="InterPro"/>
</dbReference>
<dbReference type="SMART" id="SM00388">
    <property type="entry name" value="HisKA"/>
    <property type="match status" value="1"/>
</dbReference>
<feature type="coiled-coil region" evidence="9">
    <location>
        <begin position="134"/>
        <end position="168"/>
    </location>
</feature>
<evidence type="ECO:0000256" key="4">
    <source>
        <dbReference type="ARBA" id="ARBA00022679"/>
    </source>
</evidence>
<dbReference type="SUPFAM" id="SSF47384">
    <property type="entry name" value="Homodimeric domain of signal transducing histidine kinase"/>
    <property type="match status" value="1"/>
</dbReference>
<dbReference type="PANTHER" id="PTHR42878">
    <property type="entry name" value="TWO-COMPONENT HISTIDINE KINASE"/>
    <property type="match status" value="1"/>
</dbReference>
<dbReference type="PROSITE" id="PS50109">
    <property type="entry name" value="HIS_KIN"/>
    <property type="match status" value="1"/>
</dbReference>
<evidence type="ECO:0000259" key="10">
    <source>
        <dbReference type="PROSITE" id="PS50109"/>
    </source>
</evidence>
<keyword evidence="8" id="KW-0902">Two-component regulatory system</keyword>
<dbReference type="InterPro" id="IPR003594">
    <property type="entry name" value="HATPase_dom"/>
</dbReference>
<dbReference type="Gene3D" id="3.30.565.10">
    <property type="entry name" value="Histidine kinase-like ATPase, C-terminal domain"/>
    <property type="match status" value="1"/>
</dbReference>
<keyword evidence="3" id="KW-0597">Phosphoprotein</keyword>
<evidence type="ECO:0000256" key="1">
    <source>
        <dbReference type="ARBA" id="ARBA00000085"/>
    </source>
</evidence>
<dbReference type="Proteomes" id="UP000524246">
    <property type="component" value="Unassembled WGS sequence"/>
</dbReference>
<evidence type="ECO:0000313" key="12">
    <source>
        <dbReference type="Proteomes" id="UP000524246"/>
    </source>
</evidence>
<dbReference type="Pfam" id="PF00512">
    <property type="entry name" value="HisKA"/>
    <property type="match status" value="1"/>
</dbReference>
<dbReference type="EC" id="2.7.13.3" evidence="2"/>
<dbReference type="Pfam" id="PF02518">
    <property type="entry name" value="HATPase_c"/>
    <property type="match status" value="1"/>
</dbReference>
<evidence type="ECO:0000256" key="2">
    <source>
        <dbReference type="ARBA" id="ARBA00012438"/>
    </source>
</evidence>
<dbReference type="CDD" id="cd00082">
    <property type="entry name" value="HisKA"/>
    <property type="match status" value="1"/>
</dbReference>
<dbReference type="GO" id="GO:0000156">
    <property type="term" value="F:phosphorelay response regulator activity"/>
    <property type="evidence" value="ECO:0007669"/>
    <property type="project" value="TreeGrafter"/>
</dbReference>
<feature type="domain" description="Histidine kinase" evidence="10">
    <location>
        <begin position="168"/>
        <end position="386"/>
    </location>
</feature>
<dbReference type="GO" id="GO:0007234">
    <property type="term" value="P:osmosensory signaling via phosphorelay pathway"/>
    <property type="evidence" value="ECO:0007669"/>
    <property type="project" value="TreeGrafter"/>
</dbReference>
<dbReference type="PANTHER" id="PTHR42878:SF7">
    <property type="entry name" value="SENSOR HISTIDINE KINASE GLRK"/>
    <property type="match status" value="1"/>
</dbReference>
<evidence type="ECO:0000256" key="9">
    <source>
        <dbReference type="SAM" id="Coils"/>
    </source>
</evidence>
<dbReference type="InterPro" id="IPR036890">
    <property type="entry name" value="HATPase_C_sf"/>
</dbReference>
<evidence type="ECO:0000256" key="8">
    <source>
        <dbReference type="ARBA" id="ARBA00023012"/>
    </source>
</evidence>
<protein>
    <recommendedName>
        <fullName evidence="2">histidine kinase</fullName>
        <ecNumber evidence="2">2.7.13.3</ecNumber>
    </recommendedName>
</protein>
<dbReference type="AlphaFoldDB" id="A0A7X9IKL2"/>
<accession>A0A7X9IKL2</accession>
<dbReference type="InterPro" id="IPR003661">
    <property type="entry name" value="HisK_dim/P_dom"/>
</dbReference>
<evidence type="ECO:0000313" key="11">
    <source>
        <dbReference type="EMBL" id="NMC62085.1"/>
    </source>
</evidence>
<dbReference type="SUPFAM" id="SSF52172">
    <property type="entry name" value="CheY-like"/>
    <property type="match status" value="1"/>
</dbReference>
<dbReference type="EMBL" id="JAAZON010000112">
    <property type="protein sequence ID" value="NMC62085.1"/>
    <property type="molecule type" value="Genomic_DNA"/>
</dbReference>
<evidence type="ECO:0000256" key="7">
    <source>
        <dbReference type="ARBA" id="ARBA00022840"/>
    </source>
</evidence>
<proteinExistence type="predicted"/>
<evidence type="ECO:0000256" key="3">
    <source>
        <dbReference type="ARBA" id="ARBA00022553"/>
    </source>
</evidence>
<dbReference type="SMART" id="SM00387">
    <property type="entry name" value="HATPase_c"/>
    <property type="match status" value="1"/>
</dbReference>
<keyword evidence="6 11" id="KW-0418">Kinase</keyword>
<keyword evidence="5" id="KW-0547">Nucleotide-binding</keyword>
<dbReference type="SUPFAM" id="SSF55874">
    <property type="entry name" value="ATPase domain of HSP90 chaperone/DNA topoisomerase II/histidine kinase"/>
    <property type="match status" value="1"/>
</dbReference>
<comment type="catalytic activity">
    <reaction evidence="1">
        <text>ATP + protein L-histidine = ADP + protein N-phospho-L-histidine.</text>
        <dbReference type="EC" id="2.7.13.3"/>
    </reaction>
</comment>
<keyword evidence="7" id="KW-0067">ATP-binding</keyword>
<dbReference type="Gene3D" id="1.10.287.130">
    <property type="match status" value="1"/>
</dbReference>
<evidence type="ECO:0000256" key="5">
    <source>
        <dbReference type="ARBA" id="ARBA00022741"/>
    </source>
</evidence>
<comment type="caution">
    <text evidence="11">The sequence shown here is derived from an EMBL/GenBank/DDBJ whole genome shotgun (WGS) entry which is preliminary data.</text>
</comment>
<keyword evidence="4" id="KW-0808">Transferase</keyword>
<organism evidence="11 12">
    <name type="scientific">SAR324 cluster bacterium</name>
    <dbReference type="NCBI Taxonomy" id="2024889"/>
    <lineage>
        <taxon>Bacteria</taxon>
        <taxon>Deltaproteobacteria</taxon>
        <taxon>SAR324 cluster</taxon>
    </lineage>
</organism>